<evidence type="ECO:0000259" key="4">
    <source>
        <dbReference type="PROSITE" id="PS50949"/>
    </source>
</evidence>
<protein>
    <submittedName>
        <fullName evidence="5">GntR family transcriptional regulator</fullName>
    </submittedName>
</protein>
<dbReference type="PANTHER" id="PTHR30146:SF109">
    <property type="entry name" value="HTH-TYPE TRANSCRIPTIONAL REGULATOR GALS"/>
    <property type="match status" value="1"/>
</dbReference>
<dbReference type="Pfam" id="PF13377">
    <property type="entry name" value="Peripla_BP_3"/>
    <property type="match status" value="1"/>
</dbReference>
<dbReference type="InterPro" id="IPR046335">
    <property type="entry name" value="LacI/GalR-like_sensor"/>
</dbReference>
<dbReference type="Proteomes" id="UP001575105">
    <property type="component" value="Unassembled WGS sequence"/>
</dbReference>
<keyword evidence="3" id="KW-0804">Transcription</keyword>
<dbReference type="EMBL" id="JBGUBD010000004">
    <property type="protein sequence ID" value="MFA9478090.1"/>
    <property type="molecule type" value="Genomic_DNA"/>
</dbReference>
<name>A0ABV4U4K5_9BACT</name>
<evidence type="ECO:0000256" key="1">
    <source>
        <dbReference type="ARBA" id="ARBA00023015"/>
    </source>
</evidence>
<dbReference type="PANTHER" id="PTHR30146">
    <property type="entry name" value="LACI-RELATED TRANSCRIPTIONAL REPRESSOR"/>
    <property type="match status" value="1"/>
</dbReference>
<sequence>MAKLVEQTSSVSPPRKLRKRAYAYKRVADSLAREISEGRYAVGDQLPVEKALEDRFNVSRIVVRQAMGLLEQEQIIRREPGRGTFVMSRGPTNEAAPERHSLIGIVSDFKFGHSDAYGGPILRELAKQFSGTSRTPALFNIWCEGEDPNFEDSTLERLREVDGIVVLMPTLPIRTERILQQLIRLQKPVVGINFTSSIIDTIAPDNFNGGIQAAEHLLELGHRRMVCIEMENPSQGWKDRIEGFRHVLSRMTDASMRTVTVTPFNIHQRVCEFVDSADHLPTAIFAGTDENAVKVITALGKYDIKVPEDISVMGYNDEQVAESHIAPLSTIHVPLREMATHAARLLEQRIASGVSGVSHREILFATHLVVRESTAAPS</sequence>
<dbReference type="Gene3D" id="1.10.10.10">
    <property type="entry name" value="Winged helix-like DNA-binding domain superfamily/Winged helix DNA-binding domain"/>
    <property type="match status" value="1"/>
</dbReference>
<evidence type="ECO:0000313" key="6">
    <source>
        <dbReference type="Proteomes" id="UP001575105"/>
    </source>
</evidence>
<dbReference type="SUPFAM" id="SSF53822">
    <property type="entry name" value="Periplasmic binding protein-like I"/>
    <property type="match status" value="1"/>
</dbReference>
<dbReference type="Pfam" id="PF00392">
    <property type="entry name" value="GntR"/>
    <property type="match status" value="1"/>
</dbReference>
<reference evidence="5 6" key="1">
    <citation type="submission" date="2024-08" db="EMBL/GenBank/DDBJ databases">
        <title>Whole-genome sequencing of halo(alkali)philic microorganisms from hypersaline lakes.</title>
        <authorList>
            <person name="Sorokin D.Y."/>
            <person name="Merkel A.Y."/>
            <person name="Messina E."/>
            <person name="Yakimov M."/>
        </authorList>
    </citation>
    <scope>NUCLEOTIDE SEQUENCE [LARGE SCALE GENOMIC DNA]</scope>
    <source>
        <strain evidence="5 6">AB-hyl4</strain>
    </source>
</reference>
<dbReference type="CDD" id="cd06267">
    <property type="entry name" value="PBP1_LacI_sugar_binding-like"/>
    <property type="match status" value="1"/>
</dbReference>
<dbReference type="InterPro" id="IPR036388">
    <property type="entry name" value="WH-like_DNA-bd_sf"/>
</dbReference>
<dbReference type="CDD" id="cd07377">
    <property type="entry name" value="WHTH_GntR"/>
    <property type="match status" value="1"/>
</dbReference>
<proteinExistence type="predicted"/>
<dbReference type="InterPro" id="IPR036390">
    <property type="entry name" value="WH_DNA-bd_sf"/>
</dbReference>
<keyword evidence="6" id="KW-1185">Reference proteome</keyword>
<evidence type="ECO:0000313" key="5">
    <source>
        <dbReference type="EMBL" id="MFA9478090.1"/>
    </source>
</evidence>
<dbReference type="PRINTS" id="PR00035">
    <property type="entry name" value="HTHGNTR"/>
</dbReference>
<dbReference type="RefSeq" id="WP_425345017.1">
    <property type="nucleotide sequence ID" value="NZ_JBGUBD010000004.1"/>
</dbReference>
<accession>A0ABV4U4K5</accession>
<evidence type="ECO:0000256" key="3">
    <source>
        <dbReference type="ARBA" id="ARBA00023163"/>
    </source>
</evidence>
<keyword evidence="1" id="KW-0805">Transcription regulation</keyword>
<gene>
    <name evidence="5" type="ORF">ACERK3_07240</name>
</gene>
<evidence type="ECO:0000256" key="2">
    <source>
        <dbReference type="ARBA" id="ARBA00023125"/>
    </source>
</evidence>
<dbReference type="InterPro" id="IPR000524">
    <property type="entry name" value="Tscrpt_reg_HTH_GntR"/>
</dbReference>
<organism evidence="5 6">
    <name type="scientific">Natronomicrosphaera hydrolytica</name>
    <dbReference type="NCBI Taxonomy" id="3242702"/>
    <lineage>
        <taxon>Bacteria</taxon>
        <taxon>Pseudomonadati</taxon>
        <taxon>Planctomycetota</taxon>
        <taxon>Phycisphaerae</taxon>
        <taxon>Phycisphaerales</taxon>
        <taxon>Phycisphaeraceae</taxon>
        <taxon>Natronomicrosphaera</taxon>
    </lineage>
</organism>
<dbReference type="SUPFAM" id="SSF46785">
    <property type="entry name" value="Winged helix' DNA-binding domain"/>
    <property type="match status" value="1"/>
</dbReference>
<dbReference type="Gene3D" id="3.40.50.2300">
    <property type="match status" value="2"/>
</dbReference>
<feature type="domain" description="HTH gntR-type" evidence="4">
    <location>
        <begin position="21"/>
        <end position="89"/>
    </location>
</feature>
<dbReference type="InterPro" id="IPR028082">
    <property type="entry name" value="Peripla_BP_I"/>
</dbReference>
<dbReference type="SMART" id="SM00345">
    <property type="entry name" value="HTH_GNTR"/>
    <property type="match status" value="1"/>
</dbReference>
<dbReference type="PROSITE" id="PS50949">
    <property type="entry name" value="HTH_GNTR"/>
    <property type="match status" value="1"/>
</dbReference>
<keyword evidence="2" id="KW-0238">DNA-binding</keyword>
<comment type="caution">
    <text evidence="5">The sequence shown here is derived from an EMBL/GenBank/DDBJ whole genome shotgun (WGS) entry which is preliminary data.</text>
</comment>